<name>A0AA37GNB2_9PEZI</name>
<sequence>MAIYPYDDSTIDEAKREYLKKLAGFAEDQNLSEDLRSYVRAITIAFTVFAAFVVGLRFTARHLQGAKYLIDDYTMLAALFLLFGNMIMNLIRQGPTITALSIANSVCSGGWRHRVAFWSPYS</sequence>
<keyword evidence="1" id="KW-1133">Transmembrane helix</keyword>
<proteinExistence type="predicted"/>
<gene>
    <name evidence="2" type="ORF">ColLi_06405</name>
</gene>
<keyword evidence="3" id="KW-1185">Reference proteome</keyword>
<dbReference type="AlphaFoldDB" id="A0AA37GNB2"/>
<keyword evidence="1" id="KW-0472">Membrane</keyword>
<comment type="caution">
    <text evidence="2">The sequence shown here is derived from an EMBL/GenBank/DDBJ whole genome shotgun (WGS) entry which is preliminary data.</text>
</comment>
<dbReference type="Proteomes" id="UP001055172">
    <property type="component" value="Unassembled WGS sequence"/>
</dbReference>
<evidence type="ECO:0000313" key="3">
    <source>
        <dbReference type="Proteomes" id="UP001055172"/>
    </source>
</evidence>
<evidence type="ECO:0000256" key="1">
    <source>
        <dbReference type="SAM" id="Phobius"/>
    </source>
</evidence>
<keyword evidence="1" id="KW-0812">Transmembrane</keyword>
<accession>A0AA37GNB2</accession>
<reference evidence="2 3" key="1">
    <citation type="submission" date="2021-07" db="EMBL/GenBank/DDBJ databases">
        <title>Genome data of Colletotrichum spaethianum.</title>
        <authorList>
            <person name="Utami Y.D."/>
            <person name="Hiruma K."/>
        </authorList>
    </citation>
    <scope>NUCLEOTIDE SEQUENCE [LARGE SCALE GENOMIC DNA]</scope>
    <source>
        <strain evidence="2 3">MAFF 242679</strain>
    </source>
</reference>
<feature type="transmembrane region" description="Helical" evidence="1">
    <location>
        <begin position="72"/>
        <end position="91"/>
    </location>
</feature>
<feature type="transmembrane region" description="Helical" evidence="1">
    <location>
        <begin position="38"/>
        <end position="60"/>
    </location>
</feature>
<dbReference type="EMBL" id="BPPX01000012">
    <property type="protein sequence ID" value="GJC83567.1"/>
    <property type="molecule type" value="Genomic_DNA"/>
</dbReference>
<protein>
    <submittedName>
        <fullName evidence="2">Uncharacterized protein</fullName>
    </submittedName>
</protein>
<organism evidence="2 3">
    <name type="scientific">Colletotrichum liriopes</name>
    <dbReference type="NCBI Taxonomy" id="708192"/>
    <lineage>
        <taxon>Eukaryota</taxon>
        <taxon>Fungi</taxon>
        <taxon>Dikarya</taxon>
        <taxon>Ascomycota</taxon>
        <taxon>Pezizomycotina</taxon>
        <taxon>Sordariomycetes</taxon>
        <taxon>Hypocreomycetidae</taxon>
        <taxon>Glomerellales</taxon>
        <taxon>Glomerellaceae</taxon>
        <taxon>Colletotrichum</taxon>
        <taxon>Colletotrichum spaethianum species complex</taxon>
    </lineage>
</organism>
<evidence type="ECO:0000313" key="2">
    <source>
        <dbReference type="EMBL" id="GJC83567.1"/>
    </source>
</evidence>